<accession>A0AAP5Y0Y6</accession>
<comment type="caution">
    <text evidence="1">The sequence shown here is derived from an EMBL/GenBank/DDBJ whole genome shotgun (WGS) entry which is preliminary data.</text>
</comment>
<evidence type="ECO:0000313" key="2">
    <source>
        <dbReference type="Proteomes" id="UP001278087"/>
    </source>
</evidence>
<gene>
    <name evidence="1" type="ORF">RYZ67_23545</name>
</gene>
<dbReference type="EMBL" id="JAWPBU010000045">
    <property type="protein sequence ID" value="MDW2761422.1"/>
    <property type="molecule type" value="Genomic_DNA"/>
</dbReference>
<organism evidence="1 2">
    <name type="scientific">Citrobacter freundii</name>
    <dbReference type="NCBI Taxonomy" id="546"/>
    <lineage>
        <taxon>Bacteria</taxon>
        <taxon>Pseudomonadati</taxon>
        <taxon>Pseudomonadota</taxon>
        <taxon>Gammaproteobacteria</taxon>
        <taxon>Enterobacterales</taxon>
        <taxon>Enterobacteriaceae</taxon>
        <taxon>Citrobacter</taxon>
        <taxon>Citrobacter freundii complex</taxon>
    </lineage>
</organism>
<dbReference type="Proteomes" id="UP001278087">
    <property type="component" value="Unassembled WGS sequence"/>
</dbReference>
<proteinExistence type="predicted"/>
<name>A0AAP5Y0Y6_CITFR</name>
<protein>
    <submittedName>
        <fullName evidence="1">Uncharacterized protein</fullName>
    </submittedName>
</protein>
<dbReference type="RefSeq" id="WP_191232935.1">
    <property type="nucleotide sequence ID" value="NZ_JAWPBU010000045.1"/>
</dbReference>
<sequence length="49" mass="5100">MKKKGSQEKMTASIPGLSAPYAAVVKCCYVSDESTGGETARQAQCESTA</sequence>
<dbReference type="AlphaFoldDB" id="A0AAP5Y0Y6"/>
<evidence type="ECO:0000313" key="1">
    <source>
        <dbReference type="EMBL" id="MDW2761422.1"/>
    </source>
</evidence>
<reference evidence="1" key="1">
    <citation type="submission" date="2023-10" db="EMBL/GenBank/DDBJ databases">
        <title>Fecal carriage and genetic characteristics of carbapenem-resistant Enterobacterales among healthy adults from four provinces of China.</title>
        <authorList>
            <person name="Li Y."/>
            <person name="Zhang R."/>
        </authorList>
    </citation>
    <scope>NUCLEOTIDE SEQUENCE</scope>
    <source>
        <strain evidence="1">HN-136</strain>
    </source>
</reference>